<feature type="domain" description="DOD-type homing endonuclease" evidence="8">
    <location>
        <begin position="326"/>
        <end position="460"/>
    </location>
</feature>
<keyword evidence="4 7" id="KW-1133">Transmembrane helix</keyword>
<sequence length="971" mass="104245">MSTERGPRGNGQGLLIGAAAVLVLVVAAGMWAPVALTDAPGYTGQGLFDTAFAVARGQIRWTLGCTIAAAAELLLLVLLAVGVGWVWKRRGHRGSRVDAKARHMAGRQELEHLSPRGVQASAARLRPSLADAKTIAPDDAGVLIGHQLAGGMPLRQSWEDMAVDIWGPRTGKALAAWTPVLTPHGWTPIKELARGCRVIGSDGRPTTVTGVYPQGVRPAYRMHFSDGASVLCDPDHLWTVRPKRRVDKKNPEAWRTWTTHQLLANGLHRASGGARYYLPVVAPVAFEGVLPEGRLPDPPVLVNVARRGPQIRPVPTPTSRPVAPYLLGVLLGDGGLSAGQVRLSTAEALDLLPLLQPLLPVDVTAKPVKGSRYHWALTAPRGVRNQLMAGLRELGVMSCRSTTKFVPPAYLLADVATRTAVLQGLLDTDGSIDRAGVVDYSTSSPQLADDVRFLVQSLGGLVTTRRRETTHAPSYRLHLRLPLAVQPFRLPRKQQRWSDVAPQRRSHQPVRTITAIEPEGEAEMVCISVAASDGLFVVDDFVVTHNTTARAIPAIVASPGPVLVTSVKGDIVDATRGPREARGPVAVFDPQGLWSEPQRMWVNLLRPILTITDARRLAEHFAAAERAPGVQRDAFFDPKGEDLTASLLLAAAAGGLPITDAYKWATNPRDDTPVRLLRQHGHELAAYAVEGVINLPDKTRGGIYGGAELALSCLTEPAVAAWVTPPTAPSIVEFDPAAFVTGAGALYLLSQGGPGSPAPLVAALTDAVLRAGEARARTSRGRRLDPPLLSVLDEAANICRMRQLPALYSFYGSMGLPIITILQSYAQGVDVWGREGMRKLWSAANVRTYGGGVADPDFLEELSKLIGEHDVTVRSTTHNGMSLSADSVSRSTRRERILDVAALHALRRGRMIVYSSGARPVLARTAPWQHGPYAAAIRASIERFDPDHKVEWTLTPGPGDPGNGITDSPPR</sequence>
<dbReference type="InterPro" id="IPR027417">
    <property type="entry name" value="P-loop_NTPase"/>
</dbReference>
<feature type="transmembrane region" description="Helical" evidence="7">
    <location>
        <begin position="12"/>
        <end position="32"/>
    </location>
</feature>
<dbReference type="Gene3D" id="3.10.28.10">
    <property type="entry name" value="Homing endonucleases"/>
    <property type="match status" value="1"/>
</dbReference>
<dbReference type="InterPro" id="IPR004860">
    <property type="entry name" value="LAGLIDADG_dom"/>
</dbReference>
<dbReference type="SUPFAM" id="SSF55608">
    <property type="entry name" value="Homing endonucleases"/>
    <property type="match status" value="1"/>
</dbReference>
<gene>
    <name evidence="9" type="ORF">EDD30_7638</name>
</gene>
<dbReference type="Pfam" id="PF14528">
    <property type="entry name" value="LAGLIDADG_3"/>
    <property type="match status" value="1"/>
</dbReference>
<dbReference type="InterPro" id="IPR003587">
    <property type="entry name" value="Hint_dom_N"/>
</dbReference>
<organism evidence="9 10">
    <name type="scientific">Couchioplanes caeruleus</name>
    <dbReference type="NCBI Taxonomy" id="56438"/>
    <lineage>
        <taxon>Bacteria</taxon>
        <taxon>Bacillati</taxon>
        <taxon>Actinomycetota</taxon>
        <taxon>Actinomycetes</taxon>
        <taxon>Micromonosporales</taxon>
        <taxon>Micromonosporaceae</taxon>
        <taxon>Couchioplanes</taxon>
    </lineage>
</organism>
<feature type="region of interest" description="Disordered" evidence="6">
    <location>
        <begin position="951"/>
        <end position="971"/>
    </location>
</feature>
<dbReference type="Proteomes" id="UP000271683">
    <property type="component" value="Unassembled WGS sequence"/>
</dbReference>
<evidence type="ECO:0000313" key="9">
    <source>
        <dbReference type="EMBL" id="ROP21242.1"/>
    </source>
</evidence>
<comment type="subcellular location">
    <subcellularLocation>
        <location evidence="1">Cell membrane</location>
        <topology evidence="1">Multi-pass membrane protein</topology>
    </subcellularLocation>
</comment>
<dbReference type="PRINTS" id="PR00379">
    <property type="entry name" value="INTEIN"/>
</dbReference>
<dbReference type="GO" id="GO:0016539">
    <property type="term" value="P:intein-mediated protein splicing"/>
    <property type="evidence" value="ECO:0007669"/>
    <property type="project" value="InterPro"/>
</dbReference>
<keyword evidence="9" id="KW-0540">Nuclease</keyword>
<dbReference type="InterPro" id="IPR004042">
    <property type="entry name" value="Intein_endonuc_central"/>
</dbReference>
<dbReference type="InterPro" id="IPR036844">
    <property type="entry name" value="Hint_dom_sf"/>
</dbReference>
<dbReference type="Gene3D" id="3.40.50.300">
    <property type="entry name" value="P-loop containing nucleotide triphosphate hydrolases"/>
    <property type="match status" value="1"/>
</dbReference>
<keyword evidence="2" id="KW-1003">Cell membrane</keyword>
<dbReference type="PROSITE" id="PS50819">
    <property type="entry name" value="INTEIN_ENDONUCLEASE"/>
    <property type="match status" value="1"/>
</dbReference>
<evidence type="ECO:0000256" key="7">
    <source>
        <dbReference type="SAM" id="Phobius"/>
    </source>
</evidence>
<reference evidence="9 10" key="1">
    <citation type="submission" date="2018-11" db="EMBL/GenBank/DDBJ databases">
        <title>Sequencing the genomes of 1000 actinobacteria strains.</title>
        <authorList>
            <person name="Klenk H.-P."/>
        </authorList>
    </citation>
    <scope>NUCLEOTIDE SEQUENCE [LARGE SCALE GENOMIC DNA]</scope>
    <source>
        <strain evidence="9 10">DSM 43634</strain>
    </source>
</reference>
<evidence type="ECO:0000256" key="4">
    <source>
        <dbReference type="ARBA" id="ARBA00022989"/>
    </source>
</evidence>
<dbReference type="InterPro" id="IPR006142">
    <property type="entry name" value="INTEIN"/>
</dbReference>
<dbReference type="GO" id="GO:0005886">
    <property type="term" value="C:plasma membrane"/>
    <property type="evidence" value="ECO:0007669"/>
    <property type="project" value="UniProtKB-SubCell"/>
</dbReference>
<accession>A0A3N1FTC4</accession>
<dbReference type="CDD" id="cd01127">
    <property type="entry name" value="TrwB_TraG_TraD_VirD4"/>
    <property type="match status" value="1"/>
</dbReference>
<keyword evidence="5 7" id="KW-0472">Membrane</keyword>
<dbReference type="InterPro" id="IPR027434">
    <property type="entry name" value="Homing_endonucl"/>
</dbReference>
<comment type="caution">
    <text evidence="9">The sequence shown here is derived from an EMBL/GenBank/DDBJ whole genome shotgun (WGS) entry which is preliminary data.</text>
</comment>
<dbReference type="RefSeq" id="WP_084556265.1">
    <property type="nucleotide sequence ID" value="NZ_RJKL01000002.1"/>
</dbReference>
<evidence type="ECO:0000256" key="5">
    <source>
        <dbReference type="ARBA" id="ARBA00023136"/>
    </source>
</evidence>
<protein>
    <submittedName>
        <fullName evidence="9">LAGLIDADG DNA endonuclease family protein</fullName>
    </submittedName>
</protein>
<dbReference type="Gene3D" id="2.170.16.10">
    <property type="entry name" value="Hedgehog/Intein (Hint) domain"/>
    <property type="match status" value="1"/>
</dbReference>
<dbReference type="PANTHER" id="PTHR37937:SF1">
    <property type="entry name" value="CONJUGATIVE TRANSFER: DNA TRANSPORT"/>
    <property type="match status" value="1"/>
</dbReference>
<evidence type="ECO:0000256" key="6">
    <source>
        <dbReference type="SAM" id="MobiDB-lite"/>
    </source>
</evidence>
<evidence type="ECO:0000313" key="10">
    <source>
        <dbReference type="Proteomes" id="UP000271683"/>
    </source>
</evidence>
<name>A0A3N1FTC4_9ACTN</name>
<evidence type="ECO:0000256" key="1">
    <source>
        <dbReference type="ARBA" id="ARBA00004651"/>
    </source>
</evidence>
<evidence type="ECO:0000259" key="8">
    <source>
        <dbReference type="PROSITE" id="PS50819"/>
    </source>
</evidence>
<dbReference type="AlphaFoldDB" id="A0A3N1FTC4"/>
<evidence type="ECO:0000256" key="3">
    <source>
        <dbReference type="ARBA" id="ARBA00022692"/>
    </source>
</evidence>
<dbReference type="InterPro" id="IPR051539">
    <property type="entry name" value="T4SS-coupling_protein"/>
</dbReference>
<dbReference type="PANTHER" id="PTHR37937">
    <property type="entry name" value="CONJUGATIVE TRANSFER: DNA TRANSPORT"/>
    <property type="match status" value="1"/>
</dbReference>
<dbReference type="SUPFAM" id="SSF52540">
    <property type="entry name" value="P-loop containing nucleoside triphosphate hydrolases"/>
    <property type="match status" value="1"/>
</dbReference>
<feature type="transmembrane region" description="Helical" evidence="7">
    <location>
        <begin position="61"/>
        <end position="87"/>
    </location>
</feature>
<dbReference type="GO" id="GO:0004519">
    <property type="term" value="F:endonuclease activity"/>
    <property type="evidence" value="ECO:0007669"/>
    <property type="project" value="UniProtKB-KW"/>
</dbReference>
<keyword evidence="9" id="KW-0378">Hydrolase</keyword>
<dbReference type="InterPro" id="IPR032689">
    <property type="entry name" value="TraG-D_C"/>
</dbReference>
<proteinExistence type="predicted"/>
<dbReference type="OrthoDB" id="226701at2"/>
<dbReference type="SMART" id="SM00306">
    <property type="entry name" value="HintN"/>
    <property type="match status" value="1"/>
</dbReference>
<keyword evidence="9" id="KW-0255">Endonuclease</keyword>
<dbReference type="EMBL" id="RJKL01000002">
    <property type="protein sequence ID" value="ROP21242.1"/>
    <property type="molecule type" value="Genomic_DNA"/>
</dbReference>
<evidence type="ECO:0000256" key="2">
    <source>
        <dbReference type="ARBA" id="ARBA00022475"/>
    </source>
</evidence>
<dbReference type="SUPFAM" id="SSF51294">
    <property type="entry name" value="Hedgehog/intein (Hint) domain"/>
    <property type="match status" value="1"/>
</dbReference>
<dbReference type="Pfam" id="PF12696">
    <property type="entry name" value="TraG-D_C"/>
    <property type="match status" value="1"/>
</dbReference>
<keyword evidence="3 7" id="KW-0812">Transmembrane</keyword>